<dbReference type="EMBL" id="MU150269">
    <property type="protein sequence ID" value="KAF9462730.1"/>
    <property type="molecule type" value="Genomic_DNA"/>
</dbReference>
<keyword evidence="7" id="KW-1185">Reference proteome</keyword>
<sequence length="433" mass="46566">MNGGPSKTPIPANSPDEEFPDNQTITAVAPASVAEPEFPDGGIRAWFVVCGTMCTTFSTFGFVNAWGVFQAYYETNMLKDYSSSHIAWIGSMQYSLVFLPGLLVGRLFDLGWFRLPFAVGSVSLVLSAFLIAQCTEYWHFVLCQGLMVGVSCGVCFGPIIGLVGHWFKERRGLALAITALGSSIGGTVFPVVARELIPRVGFPWTMRILGFILMCTLGIANMTLKRRIPAKNVSGGIFNIKAFKSPAFTIYCFSTLVAFLGMYTLLTFIDISAISVGIPPEFSFYLVSIANAGSGVGRLFTGLIVDRFGAVNVVVPMTTAAAIVTYVWPLAKTKDALIAVAALYGFTSGAYVSTFQMPLYELGDIEDVGRRAGMAMSFAAIGAISGPPISGAINKATGGFSVVGYYAGSMMLLSCVMMLVTRHLVLRKFWGRF</sequence>
<feature type="domain" description="Major facilitator superfamily (MFS) profile" evidence="5">
    <location>
        <begin position="247"/>
        <end position="433"/>
    </location>
</feature>
<dbReference type="SUPFAM" id="SSF103473">
    <property type="entry name" value="MFS general substrate transporter"/>
    <property type="match status" value="1"/>
</dbReference>
<feature type="transmembrane region" description="Helical" evidence="4">
    <location>
        <begin position="405"/>
        <end position="425"/>
    </location>
</feature>
<accession>A0A9P6CHW7</accession>
<dbReference type="GO" id="GO:0016020">
    <property type="term" value="C:membrane"/>
    <property type="evidence" value="ECO:0007669"/>
    <property type="project" value="UniProtKB-SubCell"/>
</dbReference>
<feature type="transmembrane region" description="Helical" evidence="4">
    <location>
        <begin position="112"/>
        <end position="131"/>
    </location>
</feature>
<comment type="similarity">
    <text evidence="2">Belongs to the major facilitator superfamily. Monocarboxylate porter (TC 2.A.1.13) family.</text>
</comment>
<dbReference type="Pfam" id="PF07690">
    <property type="entry name" value="MFS_1"/>
    <property type="match status" value="1"/>
</dbReference>
<evidence type="ECO:0000313" key="7">
    <source>
        <dbReference type="Proteomes" id="UP000807353"/>
    </source>
</evidence>
<feature type="transmembrane region" description="Helical" evidence="4">
    <location>
        <begin position="172"/>
        <end position="192"/>
    </location>
</feature>
<dbReference type="OrthoDB" id="6509908at2759"/>
<feature type="transmembrane region" description="Helical" evidence="4">
    <location>
        <begin position="45"/>
        <end position="66"/>
    </location>
</feature>
<dbReference type="Gene3D" id="1.20.1250.20">
    <property type="entry name" value="MFS general substrate transporter like domains"/>
    <property type="match status" value="2"/>
</dbReference>
<evidence type="ECO:0000256" key="4">
    <source>
        <dbReference type="SAM" id="Phobius"/>
    </source>
</evidence>
<protein>
    <submittedName>
        <fullName evidence="6">Major facilitator superfamily domain-containing protein</fullName>
    </submittedName>
</protein>
<comment type="subcellular location">
    <subcellularLocation>
        <location evidence="1">Membrane</location>
        <topology evidence="1">Multi-pass membrane protein</topology>
    </subcellularLocation>
</comment>
<dbReference type="PROSITE" id="PS50850">
    <property type="entry name" value="MFS"/>
    <property type="match status" value="1"/>
</dbReference>
<feature type="region of interest" description="Disordered" evidence="3">
    <location>
        <begin position="1"/>
        <end position="21"/>
    </location>
</feature>
<comment type="caution">
    <text evidence="6">The sequence shown here is derived from an EMBL/GenBank/DDBJ whole genome shotgun (WGS) entry which is preliminary data.</text>
</comment>
<gene>
    <name evidence="6" type="ORF">BDZ94DRAFT_1165355</name>
</gene>
<feature type="transmembrane region" description="Helical" evidence="4">
    <location>
        <begin position="248"/>
        <end position="276"/>
    </location>
</feature>
<dbReference type="PANTHER" id="PTHR11360">
    <property type="entry name" value="MONOCARBOXYLATE TRANSPORTER"/>
    <property type="match status" value="1"/>
</dbReference>
<dbReference type="AlphaFoldDB" id="A0A9P6CHW7"/>
<dbReference type="InterPro" id="IPR050327">
    <property type="entry name" value="Proton-linked_MCT"/>
</dbReference>
<feature type="transmembrane region" description="Helical" evidence="4">
    <location>
        <begin position="308"/>
        <end position="331"/>
    </location>
</feature>
<dbReference type="Proteomes" id="UP000807353">
    <property type="component" value="Unassembled WGS sequence"/>
</dbReference>
<organism evidence="6 7">
    <name type="scientific">Collybia nuda</name>
    <dbReference type="NCBI Taxonomy" id="64659"/>
    <lineage>
        <taxon>Eukaryota</taxon>
        <taxon>Fungi</taxon>
        <taxon>Dikarya</taxon>
        <taxon>Basidiomycota</taxon>
        <taxon>Agaricomycotina</taxon>
        <taxon>Agaricomycetes</taxon>
        <taxon>Agaricomycetidae</taxon>
        <taxon>Agaricales</taxon>
        <taxon>Tricholomatineae</taxon>
        <taxon>Clitocybaceae</taxon>
        <taxon>Collybia</taxon>
    </lineage>
</organism>
<feature type="transmembrane region" description="Helical" evidence="4">
    <location>
        <begin position="137"/>
        <end position="160"/>
    </location>
</feature>
<evidence type="ECO:0000259" key="5">
    <source>
        <dbReference type="PROSITE" id="PS50850"/>
    </source>
</evidence>
<feature type="transmembrane region" description="Helical" evidence="4">
    <location>
        <begin position="86"/>
        <end position="105"/>
    </location>
</feature>
<dbReference type="InterPro" id="IPR036259">
    <property type="entry name" value="MFS_trans_sf"/>
</dbReference>
<proteinExistence type="inferred from homology"/>
<name>A0A9P6CHW7_9AGAR</name>
<keyword evidence="4" id="KW-0472">Membrane</keyword>
<evidence type="ECO:0000256" key="2">
    <source>
        <dbReference type="ARBA" id="ARBA00006727"/>
    </source>
</evidence>
<dbReference type="PANTHER" id="PTHR11360:SF177">
    <property type="entry name" value="RIBOFLAVIN TRANSPORTER MCH5"/>
    <property type="match status" value="1"/>
</dbReference>
<dbReference type="GO" id="GO:0022857">
    <property type="term" value="F:transmembrane transporter activity"/>
    <property type="evidence" value="ECO:0007669"/>
    <property type="project" value="InterPro"/>
</dbReference>
<evidence type="ECO:0000256" key="1">
    <source>
        <dbReference type="ARBA" id="ARBA00004141"/>
    </source>
</evidence>
<feature type="transmembrane region" description="Helical" evidence="4">
    <location>
        <begin position="372"/>
        <end position="393"/>
    </location>
</feature>
<evidence type="ECO:0000313" key="6">
    <source>
        <dbReference type="EMBL" id="KAF9462730.1"/>
    </source>
</evidence>
<dbReference type="InterPro" id="IPR011701">
    <property type="entry name" value="MFS"/>
</dbReference>
<reference evidence="6" key="1">
    <citation type="submission" date="2020-11" db="EMBL/GenBank/DDBJ databases">
        <authorList>
            <consortium name="DOE Joint Genome Institute"/>
            <person name="Ahrendt S."/>
            <person name="Riley R."/>
            <person name="Andreopoulos W."/>
            <person name="Labutti K."/>
            <person name="Pangilinan J."/>
            <person name="Ruiz-Duenas F.J."/>
            <person name="Barrasa J.M."/>
            <person name="Sanchez-Garcia M."/>
            <person name="Camarero S."/>
            <person name="Miyauchi S."/>
            <person name="Serrano A."/>
            <person name="Linde D."/>
            <person name="Babiker R."/>
            <person name="Drula E."/>
            <person name="Ayuso-Fernandez I."/>
            <person name="Pacheco R."/>
            <person name="Padilla G."/>
            <person name="Ferreira P."/>
            <person name="Barriuso J."/>
            <person name="Kellner H."/>
            <person name="Castanera R."/>
            <person name="Alfaro M."/>
            <person name="Ramirez L."/>
            <person name="Pisabarro A.G."/>
            <person name="Kuo A."/>
            <person name="Tritt A."/>
            <person name="Lipzen A."/>
            <person name="He G."/>
            <person name="Yan M."/>
            <person name="Ng V."/>
            <person name="Cullen D."/>
            <person name="Martin F."/>
            <person name="Rosso M.-N."/>
            <person name="Henrissat B."/>
            <person name="Hibbett D."/>
            <person name="Martinez A.T."/>
            <person name="Grigoriev I.V."/>
        </authorList>
    </citation>
    <scope>NUCLEOTIDE SEQUENCE</scope>
    <source>
        <strain evidence="6">CBS 247.69</strain>
    </source>
</reference>
<dbReference type="InterPro" id="IPR020846">
    <property type="entry name" value="MFS_dom"/>
</dbReference>
<evidence type="ECO:0000256" key="3">
    <source>
        <dbReference type="SAM" id="MobiDB-lite"/>
    </source>
</evidence>
<keyword evidence="4" id="KW-1133">Transmembrane helix</keyword>
<feature type="transmembrane region" description="Helical" evidence="4">
    <location>
        <begin position="337"/>
        <end position="360"/>
    </location>
</feature>
<keyword evidence="4" id="KW-0812">Transmembrane</keyword>
<feature type="transmembrane region" description="Helical" evidence="4">
    <location>
        <begin position="204"/>
        <end position="224"/>
    </location>
</feature>